<reference evidence="5" key="1">
    <citation type="journal article" date="2021" name="Proc. Natl. Acad. Sci. U.S.A.">
        <title>A Catalog of Tens of Thousands of Viruses from Human Metagenomes Reveals Hidden Associations with Chronic Diseases.</title>
        <authorList>
            <person name="Tisza M.J."/>
            <person name="Buck C.B."/>
        </authorList>
    </citation>
    <scope>NUCLEOTIDE SEQUENCE</scope>
    <source>
        <strain evidence="5">CtBvM24</strain>
    </source>
</reference>
<dbReference type="InterPro" id="IPR006427">
    <property type="entry name" value="Portal_HK97"/>
</dbReference>
<evidence type="ECO:0000256" key="3">
    <source>
        <dbReference type="ARBA" id="ARBA00023219"/>
    </source>
</evidence>
<keyword evidence="3" id="KW-0231">Viral genome packaging</keyword>
<dbReference type="NCBIfam" id="TIGR01537">
    <property type="entry name" value="portal_HK97"/>
    <property type="match status" value="1"/>
</dbReference>
<protein>
    <submittedName>
        <fullName evidence="5">Portal protein</fullName>
    </submittedName>
</protein>
<feature type="compositionally biased region" description="Acidic residues" evidence="4">
    <location>
        <begin position="463"/>
        <end position="474"/>
    </location>
</feature>
<accession>A0A8S5UCZ9</accession>
<evidence type="ECO:0000313" key="5">
    <source>
        <dbReference type="EMBL" id="DAF92307.1"/>
    </source>
</evidence>
<keyword evidence="2" id="KW-1160">Virus entry into host cell</keyword>
<proteinExistence type="predicted"/>
<keyword evidence="2" id="KW-1171">Viral genome ejection through host cell envelope</keyword>
<keyword evidence="1" id="KW-0118">Viral capsid assembly</keyword>
<feature type="compositionally biased region" description="Acidic residues" evidence="4">
    <location>
        <begin position="429"/>
        <end position="440"/>
    </location>
</feature>
<evidence type="ECO:0000256" key="1">
    <source>
        <dbReference type="ARBA" id="ARBA00022950"/>
    </source>
</evidence>
<keyword evidence="1" id="KW-1188">Viral release from host cell</keyword>
<dbReference type="Pfam" id="PF04860">
    <property type="entry name" value="Phage_portal"/>
    <property type="match status" value="1"/>
</dbReference>
<organism evidence="5">
    <name type="scientific">Myoviridae sp. ctBvM24</name>
    <dbReference type="NCBI Taxonomy" id="2825050"/>
    <lineage>
        <taxon>Viruses</taxon>
        <taxon>Duplodnaviria</taxon>
        <taxon>Heunggongvirae</taxon>
        <taxon>Uroviricota</taxon>
        <taxon>Caudoviricetes</taxon>
    </lineage>
</organism>
<evidence type="ECO:0000256" key="2">
    <source>
        <dbReference type="ARBA" id="ARBA00023009"/>
    </source>
</evidence>
<dbReference type="EMBL" id="BK016064">
    <property type="protein sequence ID" value="DAF92307.1"/>
    <property type="molecule type" value="Genomic_DNA"/>
</dbReference>
<evidence type="ECO:0000256" key="4">
    <source>
        <dbReference type="SAM" id="MobiDB-lite"/>
    </source>
</evidence>
<keyword evidence="2" id="KW-1162">Viral penetration into host cytoplasm</keyword>
<sequence length="487" mass="55311">MWNTLKKGIAKAFGMKIATETATLSDESFLEWVGIKRDSESKKPTSDVTYFTCLKMMSETVAKMPWKLYQKTEKGIGEPDDNDIARLMKRRPNPFMTPTTFWNAVEMNRNHYGNAYVYVRRKFKRKKYGGEYKALDMWIMPSDRVQIIVDDAGIFAGKGKIWYTYSDEYSGQQYVFSTDEVLHFKTSHCLNGIVGLPVQYILKATVEGVIESQKFLNNLYKNGLTAKATLEYTGDLNETAVEKLRQTFERFGAGSQNTGKILPVPLGMKLVPLDIKLTDSQFVELKKYSALQIAAAFGIKPNQINDYEKSSYSNSEMQQLSFYVDTMLFVLKQYEEEVNYKLLTEEEAESGLYFKMNEKVLLRTDSKTQMEILKNGINNGIETVNEARRKLDLMDKEGGDVLIVNGTYVPLTKVGAAYGKKEQEAEKDGDPDDPIEEPDTEGGKNTDQEDQEQETTETKEPDADQEGGEDDGETDELHKKKSGKKDT</sequence>
<dbReference type="InterPro" id="IPR006944">
    <property type="entry name" value="Phage/GTA_portal"/>
</dbReference>
<name>A0A8S5UCZ9_9CAUD</name>
<feature type="compositionally biased region" description="Basic and acidic residues" evidence="4">
    <location>
        <begin position="419"/>
        <end position="428"/>
    </location>
</feature>
<feature type="region of interest" description="Disordered" evidence="4">
    <location>
        <begin position="419"/>
        <end position="487"/>
    </location>
</feature>